<feature type="region of interest" description="Disordered" evidence="1">
    <location>
        <begin position="149"/>
        <end position="181"/>
    </location>
</feature>
<evidence type="ECO:0000313" key="3">
    <source>
        <dbReference type="EMBL" id="KKC32784.1"/>
    </source>
</evidence>
<accession>A0ABR5DXQ7</accession>
<dbReference type="InterPro" id="IPR038488">
    <property type="entry name" value="Integrase_DNA-bd_sf"/>
</dbReference>
<reference evidence="3 4" key="1">
    <citation type="submission" date="2015-03" db="EMBL/GenBank/DDBJ databases">
        <authorList>
            <person name="Lepp D."/>
            <person name="Hassan Y.I."/>
            <person name="Li X.-Z."/>
            <person name="Zhou T."/>
        </authorList>
    </citation>
    <scope>NUCLEOTIDE SEQUENCE [LARGE SCALE GENOMIC DNA]</scope>
    <source>
        <strain evidence="3 4">Cr7-05</strain>
    </source>
</reference>
<keyword evidence="4" id="KW-1185">Reference proteome</keyword>
<protein>
    <recommendedName>
        <fullName evidence="2">Integrase DNA-binding domain-containing protein</fullName>
    </recommendedName>
</protein>
<sequence>MDKPIAEKCNINSRPPIAIGVASKFATILPLNLAIDRPSVKVWPCALIAPWYFEVPVTGIQINIATIAAAKARAVPGAKQYDVLDSRVEGLRLRVGARGVRWQLRFRFQGASPRLDLGDVDEWKVKEVLDIATDAKRLVRSGTLPDDAWMHSASRTESGRHPLPRSSKVCGTGRKRRPPLS</sequence>
<dbReference type="EMBL" id="LAPV01000128">
    <property type="protein sequence ID" value="KKC32784.1"/>
    <property type="molecule type" value="Genomic_DNA"/>
</dbReference>
<evidence type="ECO:0000313" key="4">
    <source>
        <dbReference type="Proteomes" id="UP000033519"/>
    </source>
</evidence>
<evidence type="ECO:0000256" key="1">
    <source>
        <dbReference type="SAM" id="MobiDB-lite"/>
    </source>
</evidence>
<organism evidence="3 4">
    <name type="scientific">Devosia psychrophila</name>
    <dbReference type="NCBI Taxonomy" id="728005"/>
    <lineage>
        <taxon>Bacteria</taxon>
        <taxon>Pseudomonadati</taxon>
        <taxon>Pseudomonadota</taxon>
        <taxon>Alphaproteobacteria</taxon>
        <taxon>Hyphomicrobiales</taxon>
        <taxon>Devosiaceae</taxon>
        <taxon>Devosia</taxon>
    </lineage>
</organism>
<gene>
    <name evidence="3" type="ORF">WH91_12215</name>
</gene>
<feature type="domain" description="Integrase DNA-binding" evidence="2">
    <location>
        <begin position="73"/>
        <end position="145"/>
    </location>
</feature>
<evidence type="ECO:0000259" key="2">
    <source>
        <dbReference type="Pfam" id="PF13356"/>
    </source>
</evidence>
<dbReference type="Gene3D" id="3.30.160.390">
    <property type="entry name" value="Integrase, DNA-binding domain"/>
    <property type="match status" value="1"/>
</dbReference>
<comment type="caution">
    <text evidence="3">The sequence shown here is derived from an EMBL/GenBank/DDBJ whole genome shotgun (WGS) entry which is preliminary data.</text>
</comment>
<dbReference type="Proteomes" id="UP000033519">
    <property type="component" value="Unassembled WGS sequence"/>
</dbReference>
<proteinExistence type="predicted"/>
<dbReference type="Pfam" id="PF13356">
    <property type="entry name" value="Arm-DNA-bind_3"/>
    <property type="match status" value="1"/>
</dbReference>
<name>A0ABR5DXQ7_9HYPH</name>
<dbReference type="InterPro" id="IPR025166">
    <property type="entry name" value="Integrase_DNA_bind_dom"/>
</dbReference>